<name>K9VVI1_9CYAN</name>
<evidence type="ECO:0000313" key="4">
    <source>
        <dbReference type="Proteomes" id="UP000010472"/>
    </source>
</evidence>
<proteinExistence type="predicted"/>
<dbReference type="KEGG" id="cep:Cri9333_0604"/>
<dbReference type="STRING" id="1173022.Cri9333_0604"/>
<dbReference type="HOGENOM" id="CLU_013584_2_0_3"/>
<dbReference type="InterPro" id="IPR030931">
    <property type="entry name" value="Group_II_RT_mat"/>
</dbReference>
<feature type="region of interest" description="Disordered" evidence="1">
    <location>
        <begin position="308"/>
        <end position="329"/>
    </location>
</feature>
<dbReference type="CDD" id="cd01651">
    <property type="entry name" value="RT_G2_intron"/>
    <property type="match status" value="1"/>
</dbReference>
<dbReference type="OrthoDB" id="9780724at2"/>
<evidence type="ECO:0000259" key="2">
    <source>
        <dbReference type="PROSITE" id="PS50878"/>
    </source>
</evidence>
<dbReference type="PANTHER" id="PTHR34047:SF8">
    <property type="entry name" value="PROTEIN YKFC"/>
    <property type="match status" value="1"/>
</dbReference>
<dbReference type="RefSeq" id="WP_015201683.1">
    <property type="nucleotide sequence ID" value="NC_019753.1"/>
</dbReference>
<dbReference type="GO" id="GO:0003964">
    <property type="term" value="F:RNA-directed DNA polymerase activity"/>
    <property type="evidence" value="ECO:0007669"/>
    <property type="project" value="UniProtKB-KW"/>
</dbReference>
<feature type="domain" description="Reverse transcriptase" evidence="2">
    <location>
        <begin position="67"/>
        <end position="293"/>
    </location>
</feature>
<keyword evidence="3" id="KW-0695">RNA-directed DNA polymerase</keyword>
<dbReference type="PATRIC" id="fig|1173022.3.peg.668"/>
<accession>K9VVI1</accession>
<dbReference type="Gene3D" id="3.30.70.270">
    <property type="match status" value="1"/>
</dbReference>
<dbReference type="AlphaFoldDB" id="K9VVI1"/>
<dbReference type="PANTHER" id="PTHR34047">
    <property type="entry name" value="NUCLEAR INTRON MATURASE 1, MITOCHONDRIAL-RELATED"/>
    <property type="match status" value="1"/>
</dbReference>
<dbReference type="NCBIfam" id="TIGR04416">
    <property type="entry name" value="group_II_RT_mat"/>
    <property type="match status" value="1"/>
</dbReference>
<dbReference type="SUPFAM" id="SSF56672">
    <property type="entry name" value="DNA/RNA polymerases"/>
    <property type="match status" value="1"/>
</dbReference>
<dbReference type="eggNOG" id="COG3344">
    <property type="taxonomic scope" value="Bacteria"/>
</dbReference>
<evidence type="ECO:0000313" key="3">
    <source>
        <dbReference type="EMBL" id="AFZ11549.1"/>
    </source>
</evidence>
<dbReference type="InterPro" id="IPR043502">
    <property type="entry name" value="DNA/RNA_pol_sf"/>
</dbReference>
<organism evidence="3 4">
    <name type="scientific">Crinalium epipsammum PCC 9333</name>
    <dbReference type="NCBI Taxonomy" id="1173022"/>
    <lineage>
        <taxon>Bacteria</taxon>
        <taxon>Bacillati</taxon>
        <taxon>Cyanobacteriota</taxon>
        <taxon>Cyanophyceae</taxon>
        <taxon>Gomontiellales</taxon>
        <taxon>Gomontiellaceae</taxon>
        <taxon>Crinalium</taxon>
    </lineage>
</organism>
<dbReference type="Pfam" id="PF00078">
    <property type="entry name" value="RVT_1"/>
    <property type="match status" value="1"/>
</dbReference>
<dbReference type="EMBL" id="CP003620">
    <property type="protein sequence ID" value="AFZ11549.1"/>
    <property type="molecule type" value="Genomic_DNA"/>
</dbReference>
<keyword evidence="4" id="KW-1185">Reference proteome</keyword>
<gene>
    <name evidence="3" type="ORF">Cri9333_0604</name>
</gene>
<dbReference type="Proteomes" id="UP000010472">
    <property type="component" value="Chromosome"/>
</dbReference>
<dbReference type="InterPro" id="IPR000477">
    <property type="entry name" value="RT_dom"/>
</dbReference>
<keyword evidence="3" id="KW-0808">Transferase</keyword>
<dbReference type="InterPro" id="IPR043128">
    <property type="entry name" value="Rev_trsase/Diguanyl_cyclase"/>
</dbReference>
<protein>
    <submittedName>
        <fullName evidence="3">RNA-directed DNA polymerase (Reverse transcriptase)</fullName>
    </submittedName>
</protein>
<dbReference type="PROSITE" id="PS50878">
    <property type="entry name" value="RT_POL"/>
    <property type="match status" value="1"/>
</dbReference>
<dbReference type="InterPro" id="IPR051083">
    <property type="entry name" value="GrpII_Intron_Splice-Mob/Def"/>
</dbReference>
<reference evidence="3 4" key="1">
    <citation type="submission" date="2012-06" db="EMBL/GenBank/DDBJ databases">
        <title>Finished chromosome of genome of Crinalium epipsammum PCC 9333.</title>
        <authorList>
            <consortium name="US DOE Joint Genome Institute"/>
            <person name="Gugger M."/>
            <person name="Coursin T."/>
            <person name="Rippka R."/>
            <person name="Tandeau De Marsac N."/>
            <person name="Huntemann M."/>
            <person name="Wei C.-L."/>
            <person name="Han J."/>
            <person name="Detter J.C."/>
            <person name="Han C."/>
            <person name="Tapia R."/>
            <person name="Davenport K."/>
            <person name="Daligault H."/>
            <person name="Erkkila T."/>
            <person name="Gu W."/>
            <person name="Munk A.C.C."/>
            <person name="Teshima H."/>
            <person name="Xu Y."/>
            <person name="Chain P."/>
            <person name="Chen A."/>
            <person name="Krypides N."/>
            <person name="Mavromatis K."/>
            <person name="Markowitz V."/>
            <person name="Szeto E."/>
            <person name="Ivanova N."/>
            <person name="Mikhailova N."/>
            <person name="Ovchinnikova G."/>
            <person name="Pagani I."/>
            <person name="Pati A."/>
            <person name="Goodwin L."/>
            <person name="Peters L."/>
            <person name="Pitluck S."/>
            <person name="Woyke T."/>
            <person name="Kerfeld C."/>
        </authorList>
    </citation>
    <scope>NUCLEOTIDE SEQUENCE [LARGE SCALE GENOMIC DNA]</scope>
    <source>
        <strain evidence="3 4">PCC 9333</strain>
    </source>
</reference>
<keyword evidence="3" id="KW-0548">Nucleotidyltransferase</keyword>
<evidence type="ECO:0000256" key="1">
    <source>
        <dbReference type="SAM" id="MobiDB-lite"/>
    </source>
</evidence>
<sequence length="347" mass="39264">MSQLEINILHSQTQRDLTSSDIVEEFLSRENFQRAWRKVAENQGSAGVDEETTDDFNHNLNSNLSQLRDAVANSTYQPLPFKQVFIPKQKGSWRELKIPTVRDRIVQQALLNVLAPIMENKFSPASFAYRPHMSYINAVEQVAHWRDLGYHWVMDADVSKYFDSIDHQRLLIVVRKYLDNPGILCLIKAWISAGVLTKEGIVRNDKGIPQGAVISPMLANIYLDEFDKIISASDLKLVRYADDFLVLATTQERIVKAYSEVEQILNSFKLTLHPEKTQITNFERGFRFLGHGFLENAIFPVESSKTVSASGVEGKGSKKKLSTRNDASKANRNSASIAIATSVNFRN</sequence>